<keyword evidence="1" id="KW-0129">CBS domain</keyword>
<dbReference type="SMART" id="SM00116">
    <property type="entry name" value="CBS"/>
    <property type="match status" value="2"/>
</dbReference>
<dbReference type="PANTHER" id="PTHR43080">
    <property type="entry name" value="CBS DOMAIN-CONTAINING PROTEIN CBSX3, MITOCHONDRIAL"/>
    <property type="match status" value="1"/>
</dbReference>
<gene>
    <name evidence="3" type="ORF">MNBD_NITROSPINAE01-52</name>
</gene>
<proteinExistence type="predicted"/>
<dbReference type="EMBL" id="UOGC01000165">
    <property type="protein sequence ID" value="VAX24426.1"/>
    <property type="molecule type" value="Genomic_DNA"/>
</dbReference>
<dbReference type="InterPro" id="IPR051257">
    <property type="entry name" value="Diverse_CBS-Domain"/>
</dbReference>
<organism evidence="3">
    <name type="scientific">hydrothermal vent metagenome</name>
    <dbReference type="NCBI Taxonomy" id="652676"/>
    <lineage>
        <taxon>unclassified sequences</taxon>
        <taxon>metagenomes</taxon>
        <taxon>ecological metagenomes</taxon>
    </lineage>
</organism>
<protein>
    <recommendedName>
        <fullName evidence="2">CBS domain-containing protein</fullName>
    </recommendedName>
</protein>
<dbReference type="Pfam" id="PF00571">
    <property type="entry name" value="CBS"/>
    <property type="match status" value="2"/>
</dbReference>
<evidence type="ECO:0000313" key="3">
    <source>
        <dbReference type="EMBL" id="VAX24426.1"/>
    </source>
</evidence>
<dbReference type="SUPFAM" id="SSF54631">
    <property type="entry name" value="CBS-domain pair"/>
    <property type="match status" value="1"/>
</dbReference>
<reference evidence="3" key="1">
    <citation type="submission" date="2018-06" db="EMBL/GenBank/DDBJ databases">
        <authorList>
            <person name="Zhirakovskaya E."/>
        </authorList>
    </citation>
    <scope>NUCLEOTIDE SEQUENCE</scope>
</reference>
<name>A0A3B1C1N5_9ZZZZ</name>
<accession>A0A3B1C1N5</accession>
<evidence type="ECO:0000256" key="1">
    <source>
        <dbReference type="ARBA" id="ARBA00023122"/>
    </source>
</evidence>
<feature type="domain" description="CBS" evidence="2">
    <location>
        <begin position="81"/>
        <end position="135"/>
    </location>
</feature>
<dbReference type="PROSITE" id="PS51371">
    <property type="entry name" value="CBS"/>
    <property type="match status" value="2"/>
</dbReference>
<dbReference type="Gene3D" id="3.10.580.10">
    <property type="entry name" value="CBS-domain"/>
    <property type="match status" value="1"/>
</dbReference>
<evidence type="ECO:0000259" key="2">
    <source>
        <dbReference type="PROSITE" id="PS51371"/>
    </source>
</evidence>
<dbReference type="AlphaFoldDB" id="A0A3B1C1N5"/>
<dbReference type="InterPro" id="IPR000644">
    <property type="entry name" value="CBS_dom"/>
</dbReference>
<feature type="domain" description="CBS" evidence="2">
    <location>
        <begin position="14"/>
        <end position="74"/>
    </location>
</feature>
<sequence>MPEPEQVTRVKDVMRKDVVTIDGTATIIDALHLMTENSIKSLVITPHSETDAYGIVTFTDIAKKIVASDERIEMLNVFDIMTKPCIAVRGNLNIRYAVKLLTDLNISRAIVVDGDILKGIVSLSDIIKMLTKGIK</sequence>
<dbReference type="PANTHER" id="PTHR43080:SF2">
    <property type="entry name" value="CBS DOMAIN-CONTAINING PROTEIN"/>
    <property type="match status" value="1"/>
</dbReference>
<dbReference type="InterPro" id="IPR046342">
    <property type="entry name" value="CBS_dom_sf"/>
</dbReference>